<evidence type="ECO:0000313" key="4">
    <source>
        <dbReference type="EMBL" id="RBP36194.1"/>
    </source>
</evidence>
<dbReference type="InterPro" id="IPR029063">
    <property type="entry name" value="SAM-dependent_MTases_sf"/>
</dbReference>
<dbReference type="Gene3D" id="3.40.50.12710">
    <property type="match status" value="1"/>
</dbReference>
<feature type="region of interest" description="Disordered" evidence="3">
    <location>
        <begin position="1"/>
        <end position="26"/>
    </location>
</feature>
<evidence type="ECO:0000256" key="3">
    <source>
        <dbReference type="SAM" id="MobiDB-lite"/>
    </source>
</evidence>
<dbReference type="AlphaFoldDB" id="A0A366H2P4"/>
<dbReference type="InterPro" id="IPR003788">
    <property type="entry name" value="NDUFAF7"/>
</dbReference>
<reference evidence="4 5" key="1">
    <citation type="submission" date="2018-06" db="EMBL/GenBank/DDBJ databases">
        <title>Genomic Encyclopedia of Type Strains, Phase IV (KMG-IV): sequencing the most valuable type-strain genomes for metagenomic binning, comparative biology and taxonomic classification.</title>
        <authorList>
            <person name="Goeker M."/>
        </authorList>
    </citation>
    <scope>NUCLEOTIDE SEQUENCE [LARGE SCALE GENOMIC DNA]</scope>
    <source>
        <strain evidence="4 5">DSM 25520</strain>
    </source>
</reference>
<organism evidence="4 5">
    <name type="scientific">Eoetvoesiella caeni</name>
    <dbReference type="NCBI Taxonomy" id="645616"/>
    <lineage>
        <taxon>Bacteria</taxon>
        <taxon>Pseudomonadati</taxon>
        <taxon>Pseudomonadota</taxon>
        <taxon>Betaproteobacteria</taxon>
        <taxon>Burkholderiales</taxon>
        <taxon>Alcaligenaceae</taxon>
        <taxon>Eoetvoesiella</taxon>
    </lineage>
</organism>
<keyword evidence="5" id="KW-1185">Reference proteome</keyword>
<dbReference type="GO" id="GO:0032259">
    <property type="term" value="P:methylation"/>
    <property type="evidence" value="ECO:0007669"/>
    <property type="project" value="UniProtKB-KW"/>
</dbReference>
<dbReference type="Pfam" id="PF02636">
    <property type="entry name" value="Methyltransf_28"/>
    <property type="match status" value="1"/>
</dbReference>
<evidence type="ECO:0000256" key="1">
    <source>
        <dbReference type="ARBA" id="ARBA00022603"/>
    </source>
</evidence>
<proteinExistence type="predicted"/>
<dbReference type="Proteomes" id="UP000253628">
    <property type="component" value="Unassembled WGS sequence"/>
</dbReference>
<name>A0A366H2P4_9BURK</name>
<keyword evidence="1 4" id="KW-0489">Methyltransferase</keyword>
<evidence type="ECO:0000256" key="2">
    <source>
        <dbReference type="ARBA" id="ARBA00022679"/>
    </source>
</evidence>
<sequence length="463" mass="50115">MHTDCDPSMSSRTSIPTGLPSLDPDSTAHAKAVERYLVEQIEQAPWGFMPFEQWMSLALYAPGLGYYAAGNTKFGGASLGAAPQPPDGDFTTAQPTRKSLGSVVQPPDGDFTTAPELTPLFARVVGGQVGQVLRACGSLRVLEFGAGSGAMAAGLIPALREQGIEPEYQILEVSADLRARQQQRLEQFGSAVTWLDELPTSFVGCVLANEVLDAMPVTLFRWDDTGNVLELGVTLGHSHTQEDDISLRHRRAGGVEASQGHAHLEDGLNTDNATPFLLAERLARPELAQAVAKRMPPLPEYQSEINLQAEAWVRQLGSWLEKGAALLIDYGFPQGEYYHPQRTAGTLMCHFRHHAHTQPLIYPGLQDITAHVDFTAMADAALEGGLDVLGYTSQARFLMNAGLPELLAQLDPEDIANYAPTVSAVQKLISEAEMGELFKVLAIGKDIDVPLIGFASGDRRHRL</sequence>
<evidence type="ECO:0000313" key="5">
    <source>
        <dbReference type="Proteomes" id="UP000253628"/>
    </source>
</evidence>
<accession>A0A366H2P4</accession>
<dbReference type="GO" id="GO:0035243">
    <property type="term" value="F:protein-arginine omega-N symmetric methyltransferase activity"/>
    <property type="evidence" value="ECO:0007669"/>
    <property type="project" value="TreeGrafter"/>
</dbReference>
<dbReference type="PANTHER" id="PTHR12049:SF7">
    <property type="entry name" value="PROTEIN ARGININE METHYLTRANSFERASE NDUFAF7, MITOCHONDRIAL"/>
    <property type="match status" value="1"/>
</dbReference>
<dbReference type="InterPro" id="IPR038375">
    <property type="entry name" value="NDUFAF7_sf"/>
</dbReference>
<keyword evidence="2 4" id="KW-0808">Transferase</keyword>
<protein>
    <submittedName>
        <fullName evidence="4">SAM-dependent MidA family methyltransferase</fullName>
    </submittedName>
</protein>
<dbReference type="EMBL" id="QNRQ01000013">
    <property type="protein sequence ID" value="RBP36194.1"/>
    <property type="molecule type" value="Genomic_DNA"/>
</dbReference>
<dbReference type="PANTHER" id="PTHR12049">
    <property type="entry name" value="PROTEIN ARGININE METHYLTRANSFERASE NDUFAF7, MITOCHONDRIAL"/>
    <property type="match status" value="1"/>
</dbReference>
<dbReference type="SUPFAM" id="SSF53335">
    <property type="entry name" value="S-adenosyl-L-methionine-dependent methyltransferases"/>
    <property type="match status" value="1"/>
</dbReference>
<gene>
    <name evidence="4" type="ORF">DFR37_11325</name>
</gene>
<comment type="caution">
    <text evidence="4">The sequence shown here is derived from an EMBL/GenBank/DDBJ whole genome shotgun (WGS) entry which is preliminary data.</text>
</comment>